<comment type="caution">
    <text evidence="1">The sequence shown here is derived from an EMBL/GenBank/DDBJ whole genome shotgun (WGS) entry which is preliminary data.</text>
</comment>
<reference evidence="1 2" key="1">
    <citation type="journal article" date="2023" name="Arcadia Sci">
        <title>De novo assembly of a long-read Amblyomma americanum tick genome.</title>
        <authorList>
            <person name="Chou S."/>
            <person name="Poskanzer K.E."/>
            <person name="Rollins M."/>
            <person name="Thuy-Boun P.S."/>
        </authorList>
    </citation>
    <scope>NUCLEOTIDE SEQUENCE [LARGE SCALE GENOMIC DNA]</scope>
    <source>
        <strain evidence="1">F_SG_1</strain>
        <tissue evidence="1">Salivary glands</tissue>
    </source>
</reference>
<gene>
    <name evidence="1" type="ORF">V5799_003199</name>
</gene>
<keyword evidence="2" id="KW-1185">Reference proteome</keyword>
<dbReference type="Proteomes" id="UP001321473">
    <property type="component" value="Unassembled WGS sequence"/>
</dbReference>
<dbReference type="EMBL" id="JARKHS020033377">
    <property type="protein sequence ID" value="KAK8759170.1"/>
    <property type="molecule type" value="Genomic_DNA"/>
</dbReference>
<organism evidence="1 2">
    <name type="scientific">Amblyomma americanum</name>
    <name type="common">Lone star tick</name>
    <dbReference type="NCBI Taxonomy" id="6943"/>
    <lineage>
        <taxon>Eukaryota</taxon>
        <taxon>Metazoa</taxon>
        <taxon>Ecdysozoa</taxon>
        <taxon>Arthropoda</taxon>
        <taxon>Chelicerata</taxon>
        <taxon>Arachnida</taxon>
        <taxon>Acari</taxon>
        <taxon>Parasitiformes</taxon>
        <taxon>Ixodida</taxon>
        <taxon>Ixodoidea</taxon>
        <taxon>Ixodidae</taxon>
        <taxon>Amblyomminae</taxon>
        <taxon>Amblyomma</taxon>
    </lineage>
</organism>
<evidence type="ECO:0000313" key="2">
    <source>
        <dbReference type="Proteomes" id="UP001321473"/>
    </source>
</evidence>
<protein>
    <submittedName>
        <fullName evidence="1">Uncharacterized protein</fullName>
    </submittedName>
</protein>
<evidence type="ECO:0000313" key="1">
    <source>
        <dbReference type="EMBL" id="KAK8759170.1"/>
    </source>
</evidence>
<name>A0AAQ4D9N0_AMBAM</name>
<dbReference type="AlphaFoldDB" id="A0AAQ4D9N0"/>
<proteinExistence type="predicted"/>
<sequence>MATKGYYRWKPAYFSDGTWRNLLYDIKKRYMIIGKDGSIKERKVNSTQLFHVIIEAVQKSPNTNSATQAEICGAIMAWLKNCRARLTTASKRTTTSE</sequence>
<accession>A0AAQ4D9N0</accession>